<reference evidence="3 4" key="1">
    <citation type="submission" date="2022-12" db="EMBL/GenBank/DDBJ databases">
        <title>Chromosome-level genome of Tegillarca granosa.</title>
        <authorList>
            <person name="Kim J."/>
        </authorList>
    </citation>
    <scope>NUCLEOTIDE SEQUENCE [LARGE SCALE GENOMIC DNA]</scope>
    <source>
        <strain evidence="3">Teg-2019</strain>
        <tissue evidence="3">Adductor muscle</tissue>
    </source>
</reference>
<evidence type="ECO:0000313" key="3">
    <source>
        <dbReference type="EMBL" id="KAJ8317255.1"/>
    </source>
</evidence>
<evidence type="ECO:0000313" key="4">
    <source>
        <dbReference type="Proteomes" id="UP001217089"/>
    </source>
</evidence>
<dbReference type="InterPro" id="IPR006623">
    <property type="entry name" value="THEG"/>
</dbReference>
<gene>
    <name evidence="3" type="ORF">KUTeg_005159</name>
</gene>
<keyword evidence="1" id="KW-0677">Repeat</keyword>
<evidence type="ECO:0008006" key="5">
    <source>
        <dbReference type="Google" id="ProtNLM"/>
    </source>
</evidence>
<evidence type="ECO:0000256" key="2">
    <source>
        <dbReference type="SAM" id="MobiDB-lite"/>
    </source>
</evidence>
<sequence length="331" mass="37951">MADKHSSRKYVVESPELNFNYDEDTGGQVTERTNELAKPKNVTDSELTWVPRINRVQPVKRQSLVLYFRPLFYYSCGRPSMIWEIGGKDIPEASGRVEELSNPKRTHPDYKDDNPNKNGGYTLKFFLYCVFHGSINVYIFNNRMYYLCRRQYLYSCGRVSPIWKVSKNAQSAGDRPRTQQLSMPRPPHGDFQPSRQVETIIPPTALSANATERLQYLSTPKKRPEGPFREPEWTISDTAKNANASNRSLELARPKGVVDGYQLPKDEMWPVSRAAKRTSATQRIQELSRPIVRASMDHVQFNPEAFVVKQTALKGVIPRRVEELAQPITRG</sequence>
<feature type="region of interest" description="Disordered" evidence="2">
    <location>
        <begin position="168"/>
        <end position="194"/>
    </location>
</feature>
<dbReference type="EMBL" id="JARBDR010000246">
    <property type="protein sequence ID" value="KAJ8317255.1"/>
    <property type="molecule type" value="Genomic_DNA"/>
</dbReference>
<evidence type="ECO:0000256" key="1">
    <source>
        <dbReference type="ARBA" id="ARBA00022737"/>
    </source>
</evidence>
<dbReference type="Pfam" id="PF14912">
    <property type="entry name" value="THEG"/>
    <property type="match status" value="4"/>
</dbReference>
<comment type="caution">
    <text evidence="3">The sequence shown here is derived from an EMBL/GenBank/DDBJ whole genome shotgun (WGS) entry which is preliminary data.</text>
</comment>
<proteinExistence type="predicted"/>
<keyword evidence="4" id="KW-1185">Reference proteome</keyword>
<dbReference type="PANTHER" id="PTHR15901:SF15">
    <property type="entry name" value="TESTICULAR HAPLOID EXPRESSED GENE PROTEIN-LIKE"/>
    <property type="match status" value="1"/>
</dbReference>
<dbReference type="Proteomes" id="UP001217089">
    <property type="component" value="Unassembled WGS sequence"/>
</dbReference>
<organism evidence="3 4">
    <name type="scientific">Tegillarca granosa</name>
    <name type="common">Malaysian cockle</name>
    <name type="synonym">Anadara granosa</name>
    <dbReference type="NCBI Taxonomy" id="220873"/>
    <lineage>
        <taxon>Eukaryota</taxon>
        <taxon>Metazoa</taxon>
        <taxon>Spiralia</taxon>
        <taxon>Lophotrochozoa</taxon>
        <taxon>Mollusca</taxon>
        <taxon>Bivalvia</taxon>
        <taxon>Autobranchia</taxon>
        <taxon>Pteriomorphia</taxon>
        <taxon>Arcoida</taxon>
        <taxon>Arcoidea</taxon>
        <taxon>Arcidae</taxon>
        <taxon>Tegillarca</taxon>
    </lineage>
</organism>
<dbReference type="PANTHER" id="PTHR15901">
    <property type="entry name" value="TESTICULAR HAPLOID EXPRESSED GENE PROTEIN"/>
    <property type="match status" value="1"/>
</dbReference>
<name>A0ABQ9FIZ4_TEGGR</name>
<dbReference type="SMART" id="SM00705">
    <property type="entry name" value="THEG"/>
    <property type="match status" value="7"/>
</dbReference>
<accession>A0ABQ9FIZ4</accession>
<protein>
    <recommendedName>
        <fullName evidence="5">Testicular haploid expressed protein</fullName>
    </recommendedName>
</protein>
<dbReference type="InterPro" id="IPR042401">
    <property type="entry name" value="SPMAP2-like"/>
</dbReference>